<proteinExistence type="predicted"/>
<dbReference type="EMBL" id="MW030601">
    <property type="protein sequence ID" value="QPI16764.1"/>
    <property type="molecule type" value="Genomic_DNA"/>
</dbReference>
<gene>
    <name evidence="1" type="ORF">NIOZUU159_00259</name>
</gene>
<name>A0A7S9XFY2_9VIRU</name>
<evidence type="ECO:0000313" key="1">
    <source>
        <dbReference type="EMBL" id="QPI16764.1"/>
    </source>
</evidence>
<organism evidence="1">
    <name type="scientific">Virus NIOZ-UU159</name>
    <dbReference type="NCBI Taxonomy" id="2763270"/>
    <lineage>
        <taxon>Viruses</taxon>
    </lineage>
</organism>
<sequence>MPLYGTHLQHDCCCFFYDLEENLKFEYNKDDITDIQKVKKKLNETIKFIDEAWLDMIYEGENSEYYNKFAKDNNEEELLYESDYVLFDLDEYKIELPNGNYRYWIYEKELFDVKDILREKKQTIENYINEFNVRAGVTLAFLATQ</sequence>
<reference evidence="1" key="1">
    <citation type="submission" date="2020-08" db="EMBL/GenBank/DDBJ databases">
        <title>Bridging the membrane lipid divide: bacteria of the FCB group superphylum have the potential to synthesize archaeal ether lipids.</title>
        <authorList>
            <person name="Villanueva L."/>
            <person name="von Meijenfeldt F.A.B."/>
            <person name="Westbye A.B."/>
            <person name="Yadav S."/>
            <person name="Hopmans E.C."/>
            <person name="Dutilh B.E."/>
            <person name="Sinninghe Damste J.S."/>
        </authorList>
    </citation>
    <scope>NUCLEOTIDE SEQUENCE</scope>
    <source>
        <strain evidence="1">NIOZ-UU159</strain>
    </source>
</reference>
<accession>A0A7S9XFY2</accession>
<protein>
    <submittedName>
        <fullName evidence="1">Uncharacterized protein</fullName>
    </submittedName>
</protein>